<keyword evidence="3" id="KW-1185">Reference proteome</keyword>
<organism evidence="2 4">
    <name type="scientific">Yersinia nurmii</name>
    <dbReference type="NCBI Taxonomy" id="685706"/>
    <lineage>
        <taxon>Bacteria</taxon>
        <taxon>Pseudomonadati</taxon>
        <taxon>Pseudomonadota</taxon>
        <taxon>Gammaproteobacteria</taxon>
        <taxon>Enterobacterales</taxon>
        <taxon>Yersiniaceae</taxon>
        <taxon>Yersinia</taxon>
    </lineage>
</organism>
<evidence type="ECO:0000313" key="2">
    <source>
        <dbReference type="EMBL" id="MDN0087205.1"/>
    </source>
</evidence>
<accession>A0AAW7K1U1</accession>
<sequence length="160" mass="18290">MSYALALKTFFDHPDFKHKLRLISDMDITGWENWLQIELALFLCHNEHIISWGREVRFENPVGQRIVPDFFLVNPDDTLSLIEVKMNKNKVTCLTQANNDRAKINLFGSSARLILSGIGGDAFISRTGLKNKNVLIKECLYITAYQVTQDGNPTYRVQVS</sequence>
<name>A0AAW7K1U1_9GAMM</name>
<comment type="caution">
    <text evidence="2">The sequence shown here is derived from an EMBL/GenBank/DDBJ whole genome shotgun (WGS) entry which is preliminary data.</text>
</comment>
<reference evidence="2" key="2">
    <citation type="submission" date="2023-06" db="EMBL/GenBank/DDBJ databases">
        <authorList>
            <person name="Polev D.E."/>
            <person name="Saitova A.T."/>
            <person name="Bogumilchik E.A."/>
            <person name="Kokorina G.I."/>
            <person name="Voskresenskaia E.A."/>
        </authorList>
    </citation>
    <scope>NUCLEOTIDE SEQUENCE</scope>
    <source>
        <strain evidence="2">2145 StPb PI</strain>
    </source>
</reference>
<dbReference type="Proteomes" id="UP000040578">
    <property type="component" value="Unassembled WGS sequence"/>
</dbReference>
<reference evidence="1 3" key="1">
    <citation type="submission" date="2015-03" db="EMBL/GenBank/DDBJ databases">
        <authorList>
            <consortium name="Pathogen Informatics"/>
            <person name="Murphy D."/>
        </authorList>
    </citation>
    <scope>NUCLEOTIDE SEQUENCE [LARGE SCALE GENOMIC DNA]</scope>
    <source>
        <strain evidence="1">Type strain: CIP110231</strain>
        <strain evidence="3">type strain: CIP110231</strain>
    </source>
</reference>
<gene>
    <name evidence="1" type="ORF">ERS137967_03012</name>
    <name evidence="2" type="ORF">QVN42_07320</name>
</gene>
<dbReference type="EMBL" id="CPYD01000012">
    <property type="protein sequence ID" value="CNE97443.1"/>
    <property type="molecule type" value="Genomic_DNA"/>
</dbReference>
<dbReference type="EMBL" id="JAUEHU010000006">
    <property type="protein sequence ID" value="MDN0087205.1"/>
    <property type="molecule type" value="Genomic_DNA"/>
</dbReference>
<protein>
    <submittedName>
        <fullName evidence="2">Uncharacterized protein</fullName>
    </submittedName>
</protein>
<proteinExistence type="predicted"/>
<evidence type="ECO:0000313" key="1">
    <source>
        <dbReference type="EMBL" id="CNE97443.1"/>
    </source>
</evidence>
<dbReference type="RefSeq" id="WP_049600566.1">
    <property type="nucleotide sequence ID" value="NZ_CPYD01000012.1"/>
</dbReference>
<dbReference type="AlphaFoldDB" id="A0AAW7K1U1"/>
<evidence type="ECO:0000313" key="4">
    <source>
        <dbReference type="Proteomes" id="UP001167864"/>
    </source>
</evidence>
<evidence type="ECO:0000313" key="3">
    <source>
        <dbReference type="Proteomes" id="UP000040578"/>
    </source>
</evidence>
<dbReference type="Proteomes" id="UP001167864">
    <property type="component" value="Unassembled WGS sequence"/>
</dbReference>